<evidence type="ECO:0000256" key="1">
    <source>
        <dbReference type="ARBA" id="ARBA00023015"/>
    </source>
</evidence>
<dbReference type="PROSITE" id="PS50949">
    <property type="entry name" value="HTH_GNTR"/>
    <property type="match status" value="1"/>
</dbReference>
<dbReference type="Pfam" id="PF07729">
    <property type="entry name" value="FCD"/>
    <property type="match status" value="1"/>
</dbReference>
<keyword evidence="3" id="KW-0804">Transcription</keyword>
<sequence length="263" mass="29187">MNRSLSPRSGRRSDLRGGDSDATDPGARVARRALRDEVYSALFDRILDGSAPAGSSMSIDALARELDVSPTPVREALVQLEHTGLVTRVALKGYRVAPQLSGQQLRELFEMRMIVEMAAVERAAERAAALAPVLRAAHERHVRAAQRVRALRTQEGHAESHTAGDAAPQDFEDLREYFEADRDFHRVILEAAGNRYLLQTSESLSAHVQRLRQTVDHGELDLDEALAEHEAVLEAFESGDPELMRRTLRTHLQAVASRVRSDD</sequence>
<dbReference type="EMBL" id="BAAAVT010000003">
    <property type="protein sequence ID" value="GAA3054365.1"/>
    <property type="molecule type" value="Genomic_DNA"/>
</dbReference>
<protein>
    <submittedName>
        <fullName evidence="6">GntR family transcriptional regulator</fullName>
    </submittedName>
</protein>
<organism evidence="6 7">
    <name type="scientific">Nesterenkonia aethiopica</name>
    <dbReference type="NCBI Taxonomy" id="269144"/>
    <lineage>
        <taxon>Bacteria</taxon>
        <taxon>Bacillati</taxon>
        <taxon>Actinomycetota</taxon>
        <taxon>Actinomycetes</taxon>
        <taxon>Micrococcales</taxon>
        <taxon>Micrococcaceae</taxon>
        <taxon>Nesterenkonia</taxon>
    </lineage>
</organism>
<dbReference type="InterPro" id="IPR000524">
    <property type="entry name" value="Tscrpt_reg_HTH_GntR"/>
</dbReference>
<name>A0ABP6LU05_9MICC</name>
<dbReference type="PANTHER" id="PTHR43537:SF45">
    <property type="entry name" value="GNTR FAMILY REGULATORY PROTEIN"/>
    <property type="match status" value="1"/>
</dbReference>
<keyword evidence="7" id="KW-1185">Reference proteome</keyword>
<feature type="domain" description="HTH gntR-type" evidence="5">
    <location>
        <begin position="32"/>
        <end position="99"/>
    </location>
</feature>
<dbReference type="SMART" id="SM00895">
    <property type="entry name" value="FCD"/>
    <property type="match status" value="1"/>
</dbReference>
<dbReference type="Pfam" id="PF00392">
    <property type="entry name" value="GntR"/>
    <property type="match status" value="1"/>
</dbReference>
<accession>A0ABP6LU05</accession>
<dbReference type="PANTHER" id="PTHR43537">
    <property type="entry name" value="TRANSCRIPTIONAL REGULATOR, GNTR FAMILY"/>
    <property type="match status" value="1"/>
</dbReference>
<dbReference type="Gene3D" id="1.20.120.530">
    <property type="entry name" value="GntR ligand-binding domain-like"/>
    <property type="match status" value="1"/>
</dbReference>
<feature type="region of interest" description="Disordered" evidence="4">
    <location>
        <begin position="1"/>
        <end position="27"/>
    </location>
</feature>
<proteinExistence type="predicted"/>
<keyword evidence="1" id="KW-0805">Transcription regulation</keyword>
<evidence type="ECO:0000313" key="7">
    <source>
        <dbReference type="Proteomes" id="UP001500236"/>
    </source>
</evidence>
<evidence type="ECO:0000256" key="4">
    <source>
        <dbReference type="SAM" id="MobiDB-lite"/>
    </source>
</evidence>
<evidence type="ECO:0000259" key="5">
    <source>
        <dbReference type="PROSITE" id="PS50949"/>
    </source>
</evidence>
<dbReference type="SMART" id="SM00345">
    <property type="entry name" value="HTH_GNTR"/>
    <property type="match status" value="1"/>
</dbReference>
<reference evidence="7" key="1">
    <citation type="journal article" date="2019" name="Int. J. Syst. Evol. Microbiol.">
        <title>The Global Catalogue of Microorganisms (GCM) 10K type strain sequencing project: providing services to taxonomists for standard genome sequencing and annotation.</title>
        <authorList>
            <consortium name="The Broad Institute Genomics Platform"/>
            <consortium name="The Broad Institute Genome Sequencing Center for Infectious Disease"/>
            <person name="Wu L."/>
            <person name="Ma J."/>
        </authorList>
    </citation>
    <scope>NUCLEOTIDE SEQUENCE [LARGE SCALE GENOMIC DNA]</scope>
    <source>
        <strain evidence="7">JCM 14309</strain>
    </source>
</reference>
<dbReference type="RefSeq" id="WP_344685128.1">
    <property type="nucleotide sequence ID" value="NZ_BAAAVT010000003.1"/>
</dbReference>
<dbReference type="CDD" id="cd07377">
    <property type="entry name" value="WHTH_GntR"/>
    <property type="match status" value="1"/>
</dbReference>
<dbReference type="Proteomes" id="UP001500236">
    <property type="component" value="Unassembled WGS sequence"/>
</dbReference>
<evidence type="ECO:0000256" key="2">
    <source>
        <dbReference type="ARBA" id="ARBA00023125"/>
    </source>
</evidence>
<dbReference type="SUPFAM" id="SSF48008">
    <property type="entry name" value="GntR ligand-binding domain-like"/>
    <property type="match status" value="1"/>
</dbReference>
<comment type="caution">
    <text evidence="6">The sequence shown here is derived from an EMBL/GenBank/DDBJ whole genome shotgun (WGS) entry which is preliminary data.</text>
</comment>
<dbReference type="SUPFAM" id="SSF46785">
    <property type="entry name" value="Winged helix' DNA-binding domain"/>
    <property type="match status" value="1"/>
</dbReference>
<gene>
    <name evidence="6" type="ORF">GCM10010529_05470</name>
</gene>
<dbReference type="Gene3D" id="1.10.10.10">
    <property type="entry name" value="Winged helix-like DNA-binding domain superfamily/Winged helix DNA-binding domain"/>
    <property type="match status" value="1"/>
</dbReference>
<dbReference type="InterPro" id="IPR011711">
    <property type="entry name" value="GntR_C"/>
</dbReference>
<dbReference type="InterPro" id="IPR036388">
    <property type="entry name" value="WH-like_DNA-bd_sf"/>
</dbReference>
<dbReference type="InterPro" id="IPR036390">
    <property type="entry name" value="WH_DNA-bd_sf"/>
</dbReference>
<evidence type="ECO:0000256" key="3">
    <source>
        <dbReference type="ARBA" id="ARBA00023163"/>
    </source>
</evidence>
<dbReference type="InterPro" id="IPR008920">
    <property type="entry name" value="TF_FadR/GntR_C"/>
</dbReference>
<evidence type="ECO:0000313" key="6">
    <source>
        <dbReference type="EMBL" id="GAA3054365.1"/>
    </source>
</evidence>
<keyword evidence="2" id="KW-0238">DNA-binding</keyword>